<dbReference type="RefSeq" id="WP_066413612.1">
    <property type="nucleotide sequence ID" value="NZ_CP018866.1"/>
</dbReference>
<dbReference type="GO" id="GO:0016787">
    <property type="term" value="F:hydrolase activity"/>
    <property type="evidence" value="ECO:0007669"/>
    <property type="project" value="UniProtKB-KW"/>
</dbReference>
<organism evidence="1 2">
    <name type="scientific">Sutcliffiella cohnii</name>
    <dbReference type="NCBI Taxonomy" id="33932"/>
    <lineage>
        <taxon>Bacteria</taxon>
        <taxon>Bacillati</taxon>
        <taxon>Bacillota</taxon>
        <taxon>Bacilli</taxon>
        <taxon>Bacillales</taxon>
        <taxon>Bacillaceae</taxon>
        <taxon>Sutcliffiella</taxon>
    </lineage>
</organism>
<dbReference type="InterPro" id="IPR015797">
    <property type="entry name" value="NUDIX_hydrolase-like_dom_sf"/>
</dbReference>
<keyword evidence="2" id="KW-1185">Reference proteome</keyword>
<dbReference type="PANTHER" id="PTHR10885">
    <property type="entry name" value="ISOPENTENYL-DIPHOSPHATE DELTA-ISOMERASE"/>
    <property type="match status" value="1"/>
</dbReference>
<reference evidence="1 2" key="1">
    <citation type="submission" date="2016-12" db="EMBL/GenBank/DDBJ databases">
        <title>The whole genome sequencing and assembly of Bacillus cohnii DSM 6307T strain.</title>
        <authorList>
            <person name="Lee Y.-J."/>
            <person name="Yi H."/>
            <person name="Bahn Y.-S."/>
            <person name="Kim J.F."/>
            <person name="Lee D.-W."/>
        </authorList>
    </citation>
    <scope>NUCLEOTIDE SEQUENCE [LARGE SCALE GENOMIC DNA]</scope>
    <source>
        <strain evidence="1 2">DSM 6307</strain>
    </source>
</reference>
<evidence type="ECO:0000313" key="2">
    <source>
        <dbReference type="Proteomes" id="UP000215224"/>
    </source>
</evidence>
<proteinExistence type="predicted"/>
<dbReference type="STRING" id="1314751.GCA_001591425_01280"/>
<dbReference type="CDD" id="cd04692">
    <property type="entry name" value="NUDIX_Hydrolase"/>
    <property type="match status" value="1"/>
</dbReference>
<dbReference type="PANTHER" id="PTHR10885:SF0">
    <property type="entry name" value="ISOPENTENYL-DIPHOSPHATE DELTA-ISOMERASE"/>
    <property type="match status" value="1"/>
</dbReference>
<sequence>MKNELLKIFDKTYKEIGVATRQHVHAVGHWHETFHCWIVGKEKEEYYIYFQLRSSLKDMYPNLLDITAAGHILANEHMKDGIREVKEEIGLELNYNNLTKLGVIPYSVKKGNIIDNEFANVFLVVGEYTFDDFVLQLEEVVGLVKVPFQQFYDYSFHRIHSINVTGFKIGENGEKLNIDEEVSIDKIVPHVPAYYQEIATKILEHIERKD</sequence>
<protein>
    <submittedName>
        <fullName evidence="1">NUDIX hydrolase</fullName>
    </submittedName>
</protein>
<dbReference type="Gene3D" id="3.90.79.10">
    <property type="entry name" value="Nucleoside Triphosphate Pyrophosphohydrolase"/>
    <property type="match status" value="1"/>
</dbReference>
<gene>
    <name evidence="1" type="ORF">BC6307_09815</name>
</gene>
<name>A0A223KQE9_9BACI</name>
<dbReference type="SUPFAM" id="SSF55811">
    <property type="entry name" value="Nudix"/>
    <property type="match status" value="1"/>
</dbReference>
<keyword evidence="1" id="KW-0378">Hydrolase</keyword>
<accession>A0A223KQE9</accession>
<dbReference type="KEGG" id="bcoh:BC6307_09815"/>
<dbReference type="Proteomes" id="UP000215224">
    <property type="component" value="Chromosome"/>
</dbReference>
<dbReference type="AlphaFoldDB" id="A0A223KQE9"/>
<dbReference type="EMBL" id="CP018866">
    <property type="protein sequence ID" value="AST91558.1"/>
    <property type="molecule type" value="Genomic_DNA"/>
</dbReference>
<evidence type="ECO:0000313" key="1">
    <source>
        <dbReference type="EMBL" id="AST91558.1"/>
    </source>
</evidence>